<name>A0A7S3MEC3_9STRA</name>
<reference evidence="1" key="1">
    <citation type="submission" date="2021-01" db="EMBL/GenBank/DDBJ databases">
        <authorList>
            <person name="Corre E."/>
            <person name="Pelletier E."/>
            <person name="Niang G."/>
            <person name="Scheremetjew M."/>
            <person name="Finn R."/>
            <person name="Kale V."/>
            <person name="Holt S."/>
            <person name="Cochrane G."/>
            <person name="Meng A."/>
            <person name="Brown T."/>
            <person name="Cohen L."/>
        </authorList>
    </citation>
    <scope>NUCLEOTIDE SEQUENCE</scope>
    <source>
        <strain evidence="1">CCAP 955/1</strain>
    </source>
</reference>
<organism evidence="1">
    <name type="scientific">Spumella elongata</name>
    <dbReference type="NCBI Taxonomy" id="89044"/>
    <lineage>
        <taxon>Eukaryota</taxon>
        <taxon>Sar</taxon>
        <taxon>Stramenopiles</taxon>
        <taxon>Ochrophyta</taxon>
        <taxon>Chrysophyceae</taxon>
        <taxon>Chromulinales</taxon>
        <taxon>Chromulinaceae</taxon>
        <taxon>Spumella</taxon>
    </lineage>
</organism>
<proteinExistence type="predicted"/>
<protein>
    <submittedName>
        <fullName evidence="1">Uncharacterized protein</fullName>
    </submittedName>
</protein>
<accession>A0A7S3MEC3</accession>
<evidence type="ECO:0000313" key="1">
    <source>
        <dbReference type="EMBL" id="CAE0299763.1"/>
    </source>
</evidence>
<dbReference type="AlphaFoldDB" id="A0A7S3MEC3"/>
<gene>
    <name evidence="1" type="ORF">SELO1098_LOCUS28617</name>
</gene>
<sequence>MIIKVKVRDAVINISCGNGRQTFRWLGSVIQSRIKQYGLLKNRFEDENYIVTEIRNRDNQLLNPADLLVEHAEGSNLEVIAIVASSFPVDEWEIPEMGDWLKGAHIKSKIGSQWMSEIEAWRDSLKTMKDATNRGEGHESSVLLHRAQPQTSNFIQIGFDFTESDIDSAFDLDWSVMKWDWLHPSELLKNQLGDVLKQNYASVCNLFAHYCGVGQVGQRYGLTMQEFGHFLHYLKVCNFKTSEDIVEDIFFKTGNVSGSAAGPATTSSKFNSSGRWPLMTRAHLAQAVICAALLEKEENATDAEALRSFFAHKIAAFWEKMTDKYLFYSSTDPVVKKSTFEYYPLLKQVFLSHAATDSKYGPRLTVSAFLRLLEEASLAEPEQETIVVGCFLIDAQLRPAPAWELEHLVFTEFMEALARVATKTIENHKEVQFTDAKRIRMAFNFVSELNDEGNRAHK</sequence>
<dbReference type="EMBL" id="HBIC01055774">
    <property type="protein sequence ID" value="CAE0299763.1"/>
    <property type="molecule type" value="Transcribed_RNA"/>
</dbReference>